<organism evidence="2 3">
    <name type="scientific">Aphis craccivora</name>
    <name type="common">Cowpea aphid</name>
    <dbReference type="NCBI Taxonomy" id="307492"/>
    <lineage>
        <taxon>Eukaryota</taxon>
        <taxon>Metazoa</taxon>
        <taxon>Ecdysozoa</taxon>
        <taxon>Arthropoda</taxon>
        <taxon>Hexapoda</taxon>
        <taxon>Insecta</taxon>
        <taxon>Pterygota</taxon>
        <taxon>Neoptera</taxon>
        <taxon>Paraneoptera</taxon>
        <taxon>Hemiptera</taxon>
        <taxon>Sternorrhyncha</taxon>
        <taxon>Aphidomorpha</taxon>
        <taxon>Aphidoidea</taxon>
        <taxon>Aphididae</taxon>
        <taxon>Aphidini</taxon>
        <taxon>Aphis</taxon>
        <taxon>Aphis</taxon>
    </lineage>
</organism>
<evidence type="ECO:0000259" key="1">
    <source>
        <dbReference type="SMART" id="SM00597"/>
    </source>
</evidence>
<keyword evidence="3" id="KW-1185">Reference proteome</keyword>
<feature type="domain" description="TTF-type" evidence="1">
    <location>
        <begin position="114"/>
        <end position="196"/>
    </location>
</feature>
<accession>A0A6G0W291</accession>
<gene>
    <name evidence="2" type="ORF">FWK35_00018498</name>
</gene>
<dbReference type="InterPro" id="IPR006580">
    <property type="entry name" value="Znf_TTF"/>
</dbReference>
<proteinExistence type="predicted"/>
<dbReference type="SMART" id="SM00597">
    <property type="entry name" value="ZnF_TTF"/>
    <property type="match status" value="1"/>
</dbReference>
<dbReference type="AlphaFoldDB" id="A0A6G0W291"/>
<reference evidence="2 3" key="1">
    <citation type="submission" date="2019-08" db="EMBL/GenBank/DDBJ databases">
        <title>Whole genome of Aphis craccivora.</title>
        <authorList>
            <person name="Voronova N.V."/>
            <person name="Shulinski R.S."/>
            <person name="Bandarenka Y.V."/>
            <person name="Zhorov D.G."/>
            <person name="Warner D."/>
        </authorList>
    </citation>
    <scope>NUCLEOTIDE SEQUENCE [LARGE SCALE GENOMIC DNA]</scope>
    <source>
        <strain evidence="2">180601</strain>
        <tissue evidence="2">Whole Body</tissue>
    </source>
</reference>
<protein>
    <submittedName>
        <fullName evidence="2">Zinc finger MYM-type protein 1-like</fullName>
    </submittedName>
</protein>
<evidence type="ECO:0000313" key="2">
    <source>
        <dbReference type="EMBL" id="KAF0719007.1"/>
    </source>
</evidence>
<name>A0A6G0W291_APHCR</name>
<dbReference type="PANTHER" id="PTHR45749:SF23">
    <property type="entry name" value="ZINC FINGER MYM-TYPE PROTEIN 1-LIKE"/>
    <property type="match status" value="1"/>
</dbReference>
<sequence>MTGKNKLSGAAYRKKSKEKKEKLTNVIMKSAKINNYFKKTDLPEDSSIYNIASSSISNIVHCSDDAIEPLTEKEVIENVFEKYSEDQCIIKSKSPPQENAILYKPKTQTNNDQVYNTTIRNGEKVKRHFLLYFESTGKLYCVPCRLFDGVSTFSTHGFSDWKKAGVKLSSHENSNHHRSCVLIMKDRSDVLLRIDSKLLLQMDTEIQYWTKVLTRVVAVVKSLSSRGLSFRGDNEIFGSTHNGNFMMAIELIAEFDPFLAHHLKTYGHLGKGHTSYLSFHTYDQFIIVMANQVTDQIIKEVHKALYFSISVDSTPDISHKNQLSFILRSGHKAEELTDAVLTVINSYNIGISYLRGQIYDNAINMSGQYSGLQARIKEINPLAEYIPCSAHSLILIGTYAASCCKNACNFFNLLQSIYTFFSTSTSRWEILSASVKELSTIRWSAREDACRSLNNNWDRIISALKEIKNNDKQKAQTRCEAKGILKSLSCFENNFMSIFWGDLLERFNAVNGASKLHGSDTEYKLDVQRKRKRKIFYNKPQDELNFCGRKHFLINTYYVILDKIHTELFKRKESYDKLTLKYSFF</sequence>
<dbReference type="EMBL" id="VUJU01009611">
    <property type="protein sequence ID" value="KAF0719007.1"/>
    <property type="molecule type" value="Genomic_DNA"/>
</dbReference>
<dbReference type="SUPFAM" id="SSF53098">
    <property type="entry name" value="Ribonuclease H-like"/>
    <property type="match status" value="1"/>
</dbReference>
<dbReference type="Proteomes" id="UP000478052">
    <property type="component" value="Unassembled WGS sequence"/>
</dbReference>
<dbReference type="PANTHER" id="PTHR45749">
    <property type="match status" value="1"/>
</dbReference>
<dbReference type="OrthoDB" id="6602388at2759"/>
<evidence type="ECO:0000313" key="3">
    <source>
        <dbReference type="Proteomes" id="UP000478052"/>
    </source>
</evidence>
<dbReference type="InterPro" id="IPR012337">
    <property type="entry name" value="RNaseH-like_sf"/>
</dbReference>
<comment type="caution">
    <text evidence="2">The sequence shown here is derived from an EMBL/GenBank/DDBJ whole genome shotgun (WGS) entry which is preliminary data.</text>
</comment>